<protein>
    <submittedName>
        <fullName evidence="1">Uncharacterized protein</fullName>
    </submittedName>
</protein>
<dbReference type="EMBL" id="JAVDQH010000004">
    <property type="protein sequence ID" value="MDR6243502.1"/>
    <property type="molecule type" value="Genomic_DNA"/>
</dbReference>
<sequence length="96" mass="10766">MMINNVATINFPVEMVDGEEQYPLHSAAVVESIADTIPDEVKASVTIDYEQIPADYFLKVKKELGIGSVDHDKALRNELELLDMLNRDGAFTNRKN</sequence>
<proteinExistence type="predicted"/>
<comment type="caution">
    <text evidence="1">The sequence shown here is derived from an EMBL/GenBank/DDBJ whole genome shotgun (WGS) entry which is preliminary data.</text>
</comment>
<organism evidence="1 2">
    <name type="scientific">Paenibacillus hunanensis</name>
    <dbReference type="NCBI Taxonomy" id="539262"/>
    <lineage>
        <taxon>Bacteria</taxon>
        <taxon>Bacillati</taxon>
        <taxon>Bacillota</taxon>
        <taxon>Bacilli</taxon>
        <taxon>Bacillales</taxon>
        <taxon>Paenibacillaceae</taxon>
        <taxon>Paenibacillus</taxon>
    </lineage>
</organism>
<gene>
    <name evidence="1" type="ORF">JOC58_001389</name>
</gene>
<dbReference type="Proteomes" id="UP001185028">
    <property type="component" value="Unassembled WGS sequence"/>
</dbReference>
<reference evidence="1 2" key="1">
    <citation type="submission" date="2023-07" db="EMBL/GenBank/DDBJ databases">
        <title>Genomic Encyclopedia of Type Strains, Phase IV (KMG-IV): sequencing the most valuable type-strain genomes for metagenomic binning, comparative biology and taxonomic classification.</title>
        <authorList>
            <person name="Goeker M."/>
        </authorList>
    </citation>
    <scope>NUCLEOTIDE SEQUENCE [LARGE SCALE GENOMIC DNA]</scope>
    <source>
        <strain evidence="1 2">DSM 22170</strain>
    </source>
</reference>
<accession>A0ABU1IXS7</accession>
<evidence type="ECO:0000313" key="1">
    <source>
        <dbReference type="EMBL" id="MDR6243502.1"/>
    </source>
</evidence>
<dbReference type="RefSeq" id="WP_188773686.1">
    <property type="nucleotide sequence ID" value="NZ_BMMB01000001.1"/>
</dbReference>
<evidence type="ECO:0000313" key="2">
    <source>
        <dbReference type="Proteomes" id="UP001185028"/>
    </source>
</evidence>
<keyword evidence="2" id="KW-1185">Reference proteome</keyword>
<name>A0ABU1IXS7_9BACL</name>